<evidence type="ECO:0000313" key="1">
    <source>
        <dbReference type="EMBL" id="KAA6352900.1"/>
    </source>
</evidence>
<dbReference type="AlphaFoldDB" id="A0A5J4T5W6"/>
<name>A0A5J4T5W6_9EUKA</name>
<comment type="caution">
    <text evidence="1">The sequence shown here is derived from an EMBL/GenBank/DDBJ whole genome shotgun (WGS) entry which is preliminary data.</text>
</comment>
<feature type="non-terminal residue" evidence="1">
    <location>
        <position position="1"/>
    </location>
</feature>
<organism evidence="1 2">
    <name type="scientific">Streblomastix strix</name>
    <dbReference type="NCBI Taxonomy" id="222440"/>
    <lineage>
        <taxon>Eukaryota</taxon>
        <taxon>Metamonada</taxon>
        <taxon>Preaxostyla</taxon>
        <taxon>Oxymonadida</taxon>
        <taxon>Streblomastigidae</taxon>
        <taxon>Streblomastix</taxon>
    </lineage>
</organism>
<reference evidence="1 2" key="1">
    <citation type="submission" date="2019-03" db="EMBL/GenBank/DDBJ databases">
        <title>Single cell metagenomics reveals metabolic interactions within the superorganism composed of flagellate Streblomastix strix and complex community of Bacteroidetes bacteria on its surface.</title>
        <authorList>
            <person name="Treitli S.C."/>
            <person name="Kolisko M."/>
            <person name="Husnik F."/>
            <person name="Keeling P."/>
            <person name="Hampl V."/>
        </authorList>
    </citation>
    <scope>NUCLEOTIDE SEQUENCE [LARGE SCALE GENOMIC DNA]</scope>
    <source>
        <strain evidence="1">ST1C</strain>
    </source>
</reference>
<sequence>VLDDCSLIQITGQPSGSIAIVVINHCRFEEISLHFATDYNSISPTPCPTQCCVLLIKVPQYQKQSSITIIDCLFAHISAGKSDSDFRMTPQSDYAPVMITYNGYPQLMEEESNNNIEFIQTRFISTHGSHTGAIDIRGSIGSVKLDRVTFSKTVAELSTRFVSDAFYGNVMYVSGIHDLQYFASQFIVHCRSDSDSPKLAAQSSLDFGSDDYLIPDFQSSMVISESGSDSMGMGTEISPFSSIQTAVTMCNPKKAQFVEKQVDMVYYPISMNIKAGIYEESEIKIVSERITMKGEGIGNT</sequence>
<gene>
    <name evidence="1" type="ORF">EZS28_051573</name>
</gene>
<dbReference type="Proteomes" id="UP000324800">
    <property type="component" value="Unassembled WGS sequence"/>
</dbReference>
<protein>
    <submittedName>
        <fullName evidence="1">Uncharacterized protein</fullName>
    </submittedName>
</protein>
<feature type="non-terminal residue" evidence="1">
    <location>
        <position position="300"/>
    </location>
</feature>
<evidence type="ECO:0000313" key="2">
    <source>
        <dbReference type="Proteomes" id="UP000324800"/>
    </source>
</evidence>
<accession>A0A5J4T5W6</accession>
<proteinExistence type="predicted"/>
<dbReference type="EMBL" id="SNRW01039114">
    <property type="protein sequence ID" value="KAA6352900.1"/>
    <property type="molecule type" value="Genomic_DNA"/>
</dbReference>